<dbReference type="InterPro" id="IPR036397">
    <property type="entry name" value="RNaseH_sf"/>
</dbReference>
<dbReference type="Proteomes" id="UP000251082">
    <property type="component" value="Unassembled WGS sequence"/>
</dbReference>
<dbReference type="Gene3D" id="3.30.420.10">
    <property type="entry name" value="Ribonuclease H-like superfamily/Ribonuclease H"/>
    <property type="match status" value="1"/>
</dbReference>
<dbReference type="Gene3D" id="1.20.1740.10">
    <property type="entry name" value="Amino acid/polyamine transporter I"/>
    <property type="match status" value="1"/>
</dbReference>
<dbReference type="InterPro" id="IPR048020">
    <property type="entry name" value="Transpos_IS3"/>
</dbReference>
<evidence type="ECO:0000256" key="2">
    <source>
        <dbReference type="ARBA" id="ARBA00022692"/>
    </source>
</evidence>
<dbReference type="InterPro" id="IPR004841">
    <property type="entry name" value="AA-permease/SLC12A_dom"/>
</dbReference>
<comment type="subcellular location">
    <subcellularLocation>
        <location evidence="1">Membrane</location>
        <topology evidence="1">Multi-pass membrane protein</topology>
    </subcellularLocation>
</comment>
<keyword evidence="2 5" id="KW-0812">Transmembrane</keyword>
<feature type="transmembrane region" description="Helical" evidence="5">
    <location>
        <begin position="343"/>
        <end position="363"/>
    </location>
</feature>
<evidence type="ECO:0000256" key="3">
    <source>
        <dbReference type="ARBA" id="ARBA00022989"/>
    </source>
</evidence>
<dbReference type="GO" id="GO:0055085">
    <property type="term" value="P:transmembrane transport"/>
    <property type="evidence" value="ECO:0007669"/>
    <property type="project" value="InterPro"/>
</dbReference>
<dbReference type="Pfam" id="PF13333">
    <property type="entry name" value="rve_2"/>
    <property type="match status" value="1"/>
</dbReference>
<evidence type="ECO:0000256" key="4">
    <source>
        <dbReference type="ARBA" id="ARBA00023136"/>
    </source>
</evidence>
<dbReference type="InterPro" id="IPR050900">
    <property type="entry name" value="Transposase_IS3/IS150/IS904"/>
</dbReference>
<dbReference type="PANTHER" id="PTHR46889:SF4">
    <property type="entry name" value="TRANSPOSASE INSO FOR INSERTION SEQUENCE ELEMENT IS911B-RELATED"/>
    <property type="match status" value="1"/>
</dbReference>
<dbReference type="InterPro" id="IPR025948">
    <property type="entry name" value="HTH-like_dom"/>
</dbReference>
<feature type="transmembrane region" description="Helical" evidence="5">
    <location>
        <begin position="561"/>
        <end position="581"/>
    </location>
</feature>
<evidence type="ECO:0000256" key="5">
    <source>
        <dbReference type="SAM" id="Phobius"/>
    </source>
</evidence>
<dbReference type="SUPFAM" id="SSF53098">
    <property type="entry name" value="Ribonuclease H-like"/>
    <property type="match status" value="1"/>
</dbReference>
<dbReference type="NCBIfam" id="NF033516">
    <property type="entry name" value="transpos_IS3"/>
    <property type="match status" value="1"/>
</dbReference>
<dbReference type="PANTHER" id="PTHR46889">
    <property type="entry name" value="TRANSPOSASE INSF FOR INSERTION SEQUENCE IS3B-RELATED"/>
    <property type="match status" value="1"/>
</dbReference>
<sequence length="607" mass="68375">MCQVFGVSRSGYYNWVQHKPSDRKQSDERLKLEIKVAHIRTRETYGTRRLQTELAENGIIVGRDRLARLRKELRLRCKQKRKFRATTNSNHNLPVAPNLLNQTFAPTAPNQVWVADLTYVATQEGWLYLAGIKDVYTCEIVGYAMGERMTKELTGKALFMALRSQRPPAGLIHHSDRGSQYCAYDYRVIQEQFGLKTSMSRKGNCYDNAPMESFWGTLKNESLSHYRFNNRDEAISVIREYIEIFYNRQRRHSRLGNISPAAFREKYHQMAVLKKRTNGSVRYCQYTSGVSTWIKHTMGPGLAYLAAWTYWVVHIPYLAQKPQAILIALGWAMKGDGSLIKEYSVVALQGLTLVLFIFFMWVASRGMKSLKIVGSVAGIAMFVMSLLYVAMAVTAPAITEVHIATTNITWETFIPHIDFTYITTISMLVFAVGGAEKISPYVNQTRNPGKEFPKGMLCLAVMVAVCAILGSLAMGMMFDSRNIPDDLMTNGQYYAFQKLGEYYNMGNTVMVIYAIANTLGQVAALVFSIDAPLKVLLGDADSKYIPASLCRTNASGTPVNGYFLTLVLVAILIMLPTLGIGDMNNLYKWLLNLNSVMLPISRTCVFQ</sequence>
<keyword evidence="3 5" id="KW-1133">Transmembrane helix</keyword>
<feature type="transmembrane region" description="Helical" evidence="5">
    <location>
        <begin position="370"/>
        <end position="393"/>
    </location>
</feature>
<protein>
    <submittedName>
        <fullName evidence="7">Putative transporter</fullName>
    </submittedName>
</protein>
<organism evidence="7 8">
    <name type="scientific">Shigella dysenteriae</name>
    <dbReference type="NCBI Taxonomy" id="622"/>
    <lineage>
        <taxon>Bacteria</taxon>
        <taxon>Pseudomonadati</taxon>
        <taxon>Pseudomonadota</taxon>
        <taxon>Gammaproteobacteria</taxon>
        <taxon>Enterobacterales</taxon>
        <taxon>Enterobacteriaceae</taxon>
        <taxon>Shigella</taxon>
    </lineage>
</organism>
<proteinExistence type="predicted"/>
<dbReference type="Pfam" id="PF13276">
    <property type="entry name" value="HTH_21"/>
    <property type="match status" value="1"/>
</dbReference>
<accession>A0A2X2I722</accession>
<evidence type="ECO:0000256" key="1">
    <source>
        <dbReference type="ARBA" id="ARBA00004141"/>
    </source>
</evidence>
<dbReference type="GO" id="GO:0015074">
    <property type="term" value="P:DNA integration"/>
    <property type="evidence" value="ECO:0007669"/>
    <property type="project" value="InterPro"/>
</dbReference>
<gene>
    <name evidence="7" type="primary">ycaM_2</name>
    <name evidence="7" type="ORF">NCTC4837_02511</name>
</gene>
<name>A0A2X2I722_SHIDY</name>
<dbReference type="AlphaFoldDB" id="A0A2X2I722"/>
<dbReference type="Pfam" id="PF00324">
    <property type="entry name" value="AA_permease"/>
    <property type="match status" value="1"/>
</dbReference>
<keyword evidence="4 5" id="KW-0472">Membrane</keyword>
<dbReference type="InterPro" id="IPR012337">
    <property type="entry name" value="RNaseH-like_sf"/>
</dbReference>
<evidence type="ECO:0000259" key="6">
    <source>
        <dbReference type="PROSITE" id="PS50994"/>
    </source>
</evidence>
<evidence type="ECO:0000313" key="8">
    <source>
        <dbReference type="Proteomes" id="UP000251082"/>
    </source>
</evidence>
<reference evidence="7 8" key="1">
    <citation type="submission" date="2018-06" db="EMBL/GenBank/DDBJ databases">
        <authorList>
            <consortium name="Pathogen Informatics"/>
            <person name="Doyle S."/>
        </authorList>
    </citation>
    <scope>NUCLEOTIDE SEQUENCE [LARGE SCALE GENOMIC DNA]</scope>
    <source>
        <strain evidence="7 8">NCTC4837</strain>
    </source>
</reference>
<evidence type="ECO:0000313" key="7">
    <source>
        <dbReference type="EMBL" id="SPZ77778.1"/>
    </source>
</evidence>
<feature type="transmembrane region" description="Helical" evidence="5">
    <location>
        <begin position="456"/>
        <end position="478"/>
    </location>
</feature>
<feature type="transmembrane region" description="Helical" evidence="5">
    <location>
        <begin position="413"/>
        <end position="435"/>
    </location>
</feature>
<dbReference type="GO" id="GO:0003676">
    <property type="term" value="F:nucleic acid binding"/>
    <property type="evidence" value="ECO:0007669"/>
    <property type="project" value="InterPro"/>
</dbReference>
<dbReference type="GO" id="GO:0016020">
    <property type="term" value="C:membrane"/>
    <property type="evidence" value="ECO:0007669"/>
    <property type="project" value="UniProtKB-SubCell"/>
</dbReference>
<feature type="domain" description="Integrase catalytic" evidence="6">
    <location>
        <begin position="105"/>
        <end position="268"/>
    </location>
</feature>
<dbReference type="EMBL" id="UAUQ01000007">
    <property type="protein sequence ID" value="SPZ77778.1"/>
    <property type="molecule type" value="Genomic_DNA"/>
</dbReference>
<dbReference type="InterPro" id="IPR001584">
    <property type="entry name" value="Integrase_cat-core"/>
</dbReference>
<dbReference type="PROSITE" id="PS50994">
    <property type="entry name" value="INTEGRASE"/>
    <property type="match status" value="1"/>
</dbReference>
<dbReference type="Pfam" id="PF00665">
    <property type="entry name" value="rve"/>
    <property type="match status" value="1"/>
</dbReference>